<name>B4VPF6_9CYAN</name>
<dbReference type="RefSeq" id="WP_006100719.1">
    <property type="nucleotide sequence ID" value="NZ_DS989847.1"/>
</dbReference>
<reference evidence="1 2" key="1">
    <citation type="submission" date="2008-07" db="EMBL/GenBank/DDBJ databases">
        <authorList>
            <person name="Tandeau de Marsac N."/>
            <person name="Ferriera S."/>
            <person name="Johnson J."/>
            <person name="Kravitz S."/>
            <person name="Beeson K."/>
            <person name="Sutton G."/>
            <person name="Rogers Y.-H."/>
            <person name="Friedman R."/>
            <person name="Frazier M."/>
            <person name="Venter J.C."/>
        </authorList>
    </citation>
    <scope>NUCLEOTIDE SEQUENCE [LARGE SCALE GENOMIC DNA]</scope>
    <source>
        <strain evidence="1 2">PCC 7420</strain>
    </source>
</reference>
<dbReference type="STRING" id="118168.MC7420_5666"/>
<sequence>MTLEEISLMLTELFNSQAVQQVKSGTWQVETPQVRVLTDGGGLGEAISPTLYPSTPLRVSALDTWDHPQVNFIGQSR</sequence>
<organism evidence="1 2">
    <name type="scientific">Coleofasciculus chthonoplastes PCC 7420</name>
    <dbReference type="NCBI Taxonomy" id="118168"/>
    <lineage>
        <taxon>Bacteria</taxon>
        <taxon>Bacillati</taxon>
        <taxon>Cyanobacteriota</taxon>
        <taxon>Cyanophyceae</taxon>
        <taxon>Coleofasciculales</taxon>
        <taxon>Coleofasciculaceae</taxon>
        <taxon>Coleofasciculus</taxon>
    </lineage>
</organism>
<accession>B4VPF6</accession>
<gene>
    <name evidence="1" type="ORF">MC7420_5666</name>
</gene>
<keyword evidence="2" id="KW-1185">Reference proteome</keyword>
<dbReference type="Proteomes" id="UP000003835">
    <property type="component" value="Unassembled WGS sequence"/>
</dbReference>
<dbReference type="EMBL" id="DS989847">
    <property type="protein sequence ID" value="EDX76232.1"/>
    <property type="molecule type" value="Genomic_DNA"/>
</dbReference>
<protein>
    <submittedName>
        <fullName evidence="1">Uncharacterized protein</fullName>
    </submittedName>
</protein>
<evidence type="ECO:0000313" key="2">
    <source>
        <dbReference type="Proteomes" id="UP000003835"/>
    </source>
</evidence>
<dbReference type="HOGENOM" id="CLU_2632037_0_0_3"/>
<dbReference type="OrthoDB" id="571431at2"/>
<evidence type="ECO:0000313" key="1">
    <source>
        <dbReference type="EMBL" id="EDX76232.1"/>
    </source>
</evidence>
<proteinExistence type="predicted"/>
<dbReference type="AlphaFoldDB" id="B4VPF6"/>